<proteinExistence type="predicted"/>
<feature type="region of interest" description="Disordered" evidence="1">
    <location>
        <begin position="34"/>
        <end position="58"/>
    </location>
</feature>
<dbReference type="AlphaFoldDB" id="A0A7S0XD77"/>
<organism evidence="2">
    <name type="scientific">Mantoniella antarctica</name>
    <dbReference type="NCBI Taxonomy" id="81844"/>
    <lineage>
        <taxon>Eukaryota</taxon>
        <taxon>Viridiplantae</taxon>
        <taxon>Chlorophyta</taxon>
        <taxon>Mamiellophyceae</taxon>
        <taxon>Mamiellales</taxon>
        <taxon>Mamiellaceae</taxon>
        <taxon>Mantoniella</taxon>
    </lineage>
</organism>
<feature type="compositionally biased region" description="Gly residues" evidence="1">
    <location>
        <begin position="44"/>
        <end position="54"/>
    </location>
</feature>
<evidence type="ECO:0000313" key="2">
    <source>
        <dbReference type="EMBL" id="CAD8717240.1"/>
    </source>
</evidence>
<gene>
    <name evidence="2" type="ORF">MANT1106_LOCUS17685</name>
</gene>
<sequence length="177" mass="19035">MSTTMCRAAAVFPTVAAGARSSRRLARSRVVVVRAGHPNKKSKGGGGKGVGGSRDTGDVDWAAKTKELTADRVMEKCMDAMASGDETLLESCLLELEEPAEKTAVLSDLMKKKQDDAFWQKKLSEIAAERVLDNCMTAVMSGEIEDIDECMLDANNDTLLGSVDFTTAEDGTTTFKF</sequence>
<accession>A0A7S0XD77</accession>
<dbReference type="EMBL" id="HBFC01029753">
    <property type="protein sequence ID" value="CAD8717240.1"/>
    <property type="molecule type" value="Transcribed_RNA"/>
</dbReference>
<reference evidence="2" key="1">
    <citation type="submission" date="2021-01" db="EMBL/GenBank/DDBJ databases">
        <authorList>
            <person name="Corre E."/>
            <person name="Pelletier E."/>
            <person name="Niang G."/>
            <person name="Scheremetjew M."/>
            <person name="Finn R."/>
            <person name="Kale V."/>
            <person name="Holt S."/>
            <person name="Cochrane G."/>
            <person name="Meng A."/>
            <person name="Brown T."/>
            <person name="Cohen L."/>
        </authorList>
    </citation>
    <scope>NUCLEOTIDE SEQUENCE</scope>
    <source>
        <strain evidence="2">SL-175</strain>
    </source>
</reference>
<protein>
    <submittedName>
        <fullName evidence="2">Uncharacterized protein</fullName>
    </submittedName>
</protein>
<evidence type="ECO:0000256" key="1">
    <source>
        <dbReference type="SAM" id="MobiDB-lite"/>
    </source>
</evidence>
<name>A0A7S0XD77_9CHLO</name>